<organism evidence="1 2">
    <name type="scientific">Streptomyces smyrnaeus</name>
    <dbReference type="NCBI Taxonomy" id="1387713"/>
    <lineage>
        <taxon>Bacteria</taxon>
        <taxon>Bacillati</taxon>
        <taxon>Actinomycetota</taxon>
        <taxon>Actinomycetes</taxon>
        <taxon>Kitasatosporales</taxon>
        <taxon>Streptomycetaceae</taxon>
        <taxon>Streptomyces</taxon>
    </lineage>
</organism>
<protein>
    <submittedName>
        <fullName evidence="1">Uncharacterized protein</fullName>
    </submittedName>
</protein>
<evidence type="ECO:0000313" key="1">
    <source>
        <dbReference type="EMBL" id="MBO8199273.1"/>
    </source>
</evidence>
<proteinExistence type="predicted"/>
<gene>
    <name evidence="1" type="ORF">JW613_13335</name>
</gene>
<dbReference type="EMBL" id="JAFFZM010000007">
    <property type="protein sequence ID" value="MBO8199273.1"/>
    <property type="molecule type" value="Genomic_DNA"/>
</dbReference>
<dbReference type="Proteomes" id="UP000721954">
    <property type="component" value="Unassembled WGS sequence"/>
</dbReference>
<keyword evidence="2" id="KW-1185">Reference proteome</keyword>
<comment type="caution">
    <text evidence="1">The sequence shown here is derived from an EMBL/GenBank/DDBJ whole genome shotgun (WGS) entry which is preliminary data.</text>
</comment>
<dbReference type="InterPro" id="IPR036010">
    <property type="entry name" value="2Fe-2S_ferredoxin-like_sf"/>
</dbReference>
<dbReference type="SUPFAM" id="SSF54292">
    <property type="entry name" value="2Fe-2S ferredoxin-like"/>
    <property type="match status" value="1"/>
</dbReference>
<accession>A0ABS3XV34</accession>
<name>A0ABS3XV34_9ACTN</name>
<dbReference type="CDD" id="cd00207">
    <property type="entry name" value="fer2"/>
    <property type="match status" value="1"/>
</dbReference>
<evidence type="ECO:0000313" key="2">
    <source>
        <dbReference type="Proteomes" id="UP000721954"/>
    </source>
</evidence>
<dbReference type="GeneID" id="96259592"/>
<reference evidence="1 2" key="1">
    <citation type="submission" date="2021-02" db="EMBL/GenBank/DDBJ databases">
        <title>Streptomyces spirodelae sp. nov., isolated from duckweed.</title>
        <authorList>
            <person name="Saimee Y."/>
            <person name="Duangmal K."/>
        </authorList>
    </citation>
    <scope>NUCLEOTIDE SEQUENCE [LARGE SCALE GENOMIC DNA]</scope>
    <source>
        <strain evidence="1 2">DSM 42105</strain>
    </source>
</reference>
<dbReference type="InterPro" id="IPR001041">
    <property type="entry name" value="2Fe-2S_ferredoxin-type"/>
</dbReference>
<dbReference type="RefSeq" id="WP_209211018.1">
    <property type="nucleotide sequence ID" value="NZ_JAFFZM010000007.1"/>
</dbReference>
<sequence length="76" mass="8265">MTHSSAQRNQHGITLRVNGDEHAIVVTPRTTLLDALRENIGHLCRDGKPFRGVGDYLSGSAASSAFFLLAFELCHS</sequence>